<reference evidence="1" key="1">
    <citation type="submission" date="2020-03" db="EMBL/GenBank/DDBJ databases">
        <title>The deep terrestrial virosphere.</title>
        <authorList>
            <person name="Holmfeldt K."/>
            <person name="Nilsson E."/>
            <person name="Simone D."/>
            <person name="Lopez-Fernandez M."/>
            <person name="Wu X."/>
            <person name="de Brujin I."/>
            <person name="Lundin D."/>
            <person name="Andersson A."/>
            <person name="Bertilsson S."/>
            <person name="Dopson M."/>
        </authorList>
    </citation>
    <scope>NUCLEOTIDE SEQUENCE</scope>
    <source>
        <strain evidence="1">MM415B04549</strain>
    </source>
</reference>
<dbReference type="AlphaFoldDB" id="A0A6M3LC88"/>
<dbReference type="EMBL" id="MT143082">
    <property type="protein sequence ID" value="QJA92626.1"/>
    <property type="molecule type" value="Genomic_DNA"/>
</dbReference>
<protein>
    <submittedName>
        <fullName evidence="1">Uncharacterized protein</fullName>
    </submittedName>
</protein>
<gene>
    <name evidence="1" type="ORF">MM415B04549_0014</name>
</gene>
<name>A0A6M3LC88_9ZZZZ</name>
<organism evidence="1">
    <name type="scientific">viral metagenome</name>
    <dbReference type="NCBI Taxonomy" id="1070528"/>
    <lineage>
        <taxon>unclassified sequences</taxon>
        <taxon>metagenomes</taxon>
        <taxon>organismal metagenomes</taxon>
    </lineage>
</organism>
<proteinExistence type="predicted"/>
<accession>A0A6M3LC88</accession>
<evidence type="ECO:0000313" key="1">
    <source>
        <dbReference type="EMBL" id="QJA92626.1"/>
    </source>
</evidence>
<sequence>MNTLKKNYNRVEMREGHFDFLSPGETQTEYLFKFRDGAPGDLARSFVVKSDEYFEGEDFPLETAENLKVEIDKYLYTSMQRDIPLVIDYLRVCSRQDAIDMARYRIAKAELDIREAMKIITDSKKTLDSLIFT</sequence>